<dbReference type="EMBL" id="PDKJ01000005">
    <property type="protein sequence ID" value="RXJ68663.1"/>
    <property type="molecule type" value="Genomic_DNA"/>
</dbReference>
<dbReference type="InterPro" id="IPR008687">
    <property type="entry name" value="MobC"/>
</dbReference>
<protein>
    <recommendedName>
        <fullName evidence="1">Bacterial mobilisation domain-containing protein</fullName>
    </recommendedName>
</protein>
<proteinExistence type="predicted"/>
<evidence type="ECO:0000313" key="3">
    <source>
        <dbReference type="Proteomes" id="UP000290172"/>
    </source>
</evidence>
<dbReference type="Pfam" id="PF05713">
    <property type="entry name" value="MobC"/>
    <property type="match status" value="1"/>
</dbReference>
<dbReference type="Proteomes" id="UP000290172">
    <property type="component" value="Unassembled WGS sequence"/>
</dbReference>
<gene>
    <name evidence="2" type="ORF">CRV08_07530</name>
</gene>
<name>A0A4Q0YEP1_9BACT</name>
<evidence type="ECO:0000313" key="2">
    <source>
        <dbReference type="EMBL" id="RXJ68663.1"/>
    </source>
</evidence>
<organism evidence="2 3">
    <name type="scientific">Halarcobacter ebronensis</name>
    <dbReference type="NCBI Taxonomy" id="1462615"/>
    <lineage>
        <taxon>Bacteria</taxon>
        <taxon>Pseudomonadati</taxon>
        <taxon>Campylobacterota</taxon>
        <taxon>Epsilonproteobacteria</taxon>
        <taxon>Campylobacterales</taxon>
        <taxon>Arcobacteraceae</taxon>
        <taxon>Halarcobacter</taxon>
    </lineage>
</organism>
<comment type="caution">
    <text evidence="2">The sequence shown here is derived from an EMBL/GenBank/DDBJ whole genome shotgun (WGS) entry which is preliminary data.</text>
</comment>
<reference evidence="2 3" key="1">
    <citation type="submission" date="2017-10" db="EMBL/GenBank/DDBJ databases">
        <title>Genomics of the genus Arcobacter.</title>
        <authorList>
            <person name="Perez-Cataluna A."/>
            <person name="Figueras M.J."/>
        </authorList>
    </citation>
    <scope>NUCLEOTIDE SEQUENCE [LARGE SCALE GENOMIC DNA]</scope>
    <source>
        <strain evidence="2 3">CECT 8993</strain>
    </source>
</reference>
<dbReference type="AlphaFoldDB" id="A0A4Q0YEP1"/>
<evidence type="ECO:0000259" key="1">
    <source>
        <dbReference type="Pfam" id="PF05713"/>
    </source>
</evidence>
<dbReference type="RefSeq" id="WP_128980689.1">
    <property type="nucleotide sequence ID" value="NZ_PDKJ01000005.1"/>
</dbReference>
<sequence>MSKYKQVKVNLTSEHHQQLLDVALKKDMTLAQYIRDSLNINLKEKPRVRKKRTDSAIYNKADPLLIYHLSMIGSNINQIAKHLNSGNSLDRVALSTLIEIRDSLDDYKY</sequence>
<accession>A0A4Q0YEP1</accession>
<feature type="domain" description="Bacterial mobilisation" evidence="1">
    <location>
        <begin position="69"/>
        <end position="93"/>
    </location>
</feature>